<evidence type="ECO:0000313" key="2">
    <source>
        <dbReference type="EMBL" id="GAL20099.1"/>
    </source>
</evidence>
<evidence type="ECO:0000256" key="1">
    <source>
        <dbReference type="SAM" id="Phobius"/>
    </source>
</evidence>
<dbReference type="EMBL" id="BBMR01000005">
    <property type="protein sequence ID" value="GAL20099.1"/>
    <property type="molecule type" value="Genomic_DNA"/>
</dbReference>
<keyword evidence="1" id="KW-0812">Transmembrane</keyword>
<organism evidence="2 3">
    <name type="scientific">Vibrio maritimus</name>
    <dbReference type="NCBI Taxonomy" id="990268"/>
    <lineage>
        <taxon>Bacteria</taxon>
        <taxon>Pseudomonadati</taxon>
        <taxon>Pseudomonadota</taxon>
        <taxon>Gammaproteobacteria</taxon>
        <taxon>Vibrionales</taxon>
        <taxon>Vibrionaceae</taxon>
        <taxon>Vibrio</taxon>
    </lineage>
</organism>
<feature type="transmembrane region" description="Helical" evidence="1">
    <location>
        <begin position="365"/>
        <end position="387"/>
    </location>
</feature>
<keyword evidence="3" id="KW-1185">Reference proteome</keyword>
<name>A0A090S0U1_9VIBR</name>
<dbReference type="STRING" id="990268.JCM19235_4299"/>
<reference evidence="2 3" key="1">
    <citation type="submission" date="2014-09" db="EMBL/GenBank/DDBJ databases">
        <title>Vibrio maritimus JCM 19235. (C45) whole genome shotgun sequence.</title>
        <authorList>
            <person name="Sawabe T."/>
            <person name="Meirelles P."/>
            <person name="Nakanishi M."/>
            <person name="Sayaka M."/>
            <person name="Hattori M."/>
            <person name="Ohkuma M."/>
        </authorList>
    </citation>
    <scope>NUCLEOTIDE SEQUENCE [LARGE SCALE GENOMIC DNA]</scope>
    <source>
        <strain evidence="3">JCM19235</strain>
    </source>
</reference>
<dbReference type="PROSITE" id="PS51257">
    <property type="entry name" value="PROKAR_LIPOPROTEIN"/>
    <property type="match status" value="1"/>
</dbReference>
<protein>
    <submittedName>
        <fullName evidence="2">Methyl-accepting chemotaxis protein</fullName>
    </submittedName>
</protein>
<accession>A0A090S0U1</accession>
<reference evidence="2 3" key="2">
    <citation type="submission" date="2014-09" db="EMBL/GenBank/DDBJ databases">
        <authorList>
            <consortium name="NBRP consortium"/>
            <person name="Sawabe T."/>
            <person name="Meirelles P."/>
            <person name="Nakanishi M."/>
            <person name="Sayaka M."/>
            <person name="Hattori M."/>
            <person name="Ohkuma M."/>
        </authorList>
    </citation>
    <scope>NUCLEOTIDE SEQUENCE [LARGE SCALE GENOMIC DNA]</scope>
    <source>
        <strain evidence="3">JCM19235</strain>
    </source>
</reference>
<keyword evidence="1" id="KW-1133">Transmembrane helix</keyword>
<evidence type="ECO:0000313" key="3">
    <source>
        <dbReference type="Proteomes" id="UP000029228"/>
    </source>
</evidence>
<comment type="caution">
    <text evidence="2">The sequence shown here is derived from an EMBL/GenBank/DDBJ whole genome shotgun (WGS) entry which is preliminary data.</text>
</comment>
<dbReference type="OrthoDB" id="1410674at2"/>
<keyword evidence="1" id="KW-0472">Membrane</keyword>
<dbReference type="Proteomes" id="UP000029228">
    <property type="component" value="Unassembled WGS sequence"/>
</dbReference>
<proteinExistence type="predicted"/>
<dbReference type="AlphaFoldDB" id="A0A090S0U1"/>
<gene>
    <name evidence="2" type="ORF">JCM19235_4299</name>
</gene>
<sequence length="400" mass="45650">MKHLHRLRSALLLFFVTLVSGCSLLEIQLDSQTTPLTKQELNMRLMTREFSREFFTQVEMTADSLSSKYDETDVMNQSHILLWKIHAEEGLQQSAYQVSPAAGLIDTWVFTLQMEQFFVSGPGKSMFITEEATQTAIKLSTEIDQLAKSLFKSDSYSTTKEFVQKFAALHPFENLMFARVPAYREWLKAQGIDESEVTTTLGTMPEALSDVSDRLSLMSEQTPKLMTWKAQLIALNSNVNGDDIRGAIQSFQVSAEAFRDFVENNPEYMRDLAQKMAIELQPLLNDLDVKTQDKLTQLSAERQALDDMVAREREELIKMIERERKEIAVIVNSERELFAQDLDKISQDVLTLAVEKLIQLIKSTIVYFILFILVIFFAPLGLGYALGKRAQVKKEQKITD</sequence>